<dbReference type="InterPro" id="IPR043133">
    <property type="entry name" value="GTP-CH-I_C/QueF"/>
</dbReference>
<feature type="domain" description="NADPH-dependent 7-cyano-7-deazaguanine reductase N-terminal" evidence="5">
    <location>
        <begin position="19"/>
        <end position="127"/>
    </location>
</feature>
<gene>
    <name evidence="6" type="ORF">B1806_05040</name>
</gene>
<dbReference type="PANTHER" id="PTHR34354">
    <property type="entry name" value="NADPH-DEPENDENT 7-CYANO-7-DEAZAGUANINE REDUCTASE"/>
    <property type="match status" value="1"/>
</dbReference>
<protein>
    <submittedName>
        <fullName evidence="6">NADPH-dependent 7-cyano-7-deazaguanine reductase QueF</fullName>
    </submittedName>
</protein>
<dbReference type="PANTHER" id="PTHR34354:SF1">
    <property type="entry name" value="NADPH-DEPENDENT 7-CYANO-7-DEAZAGUANINE REDUCTASE"/>
    <property type="match status" value="1"/>
</dbReference>
<proteinExistence type="predicted"/>
<dbReference type="InterPro" id="IPR016428">
    <property type="entry name" value="QueF_type2"/>
</dbReference>
<dbReference type="AlphaFoldDB" id="A0A4S3KQA0"/>
<reference evidence="6 7" key="1">
    <citation type="submission" date="2017-02" db="EMBL/GenBank/DDBJ databases">
        <title>Whole genome sequencing of Metallibacterium scheffleri DSM 24874 (T).</title>
        <authorList>
            <person name="Kumar S."/>
            <person name="Patil P."/>
            <person name="Patil P.B."/>
        </authorList>
    </citation>
    <scope>NUCLEOTIDE SEQUENCE [LARGE SCALE GENOMIC DNA]</scope>
    <source>
        <strain evidence="6 7">DSM 24874</strain>
    </source>
</reference>
<dbReference type="InterPro" id="IPR029139">
    <property type="entry name" value="QueF_N"/>
</dbReference>
<accession>A0A4S3KQA0</accession>
<evidence type="ECO:0000313" key="7">
    <source>
        <dbReference type="Proteomes" id="UP000307749"/>
    </source>
</evidence>
<keyword evidence="2" id="KW-0671">Queuosine biosynthesis</keyword>
<dbReference type="GO" id="GO:0008616">
    <property type="term" value="P:tRNA queuosine(34) biosynthetic process"/>
    <property type="evidence" value="ECO:0007669"/>
    <property type="project" value="UniProtKB-KW"/>
</dbReference>
<evidence type="ECO:0000256" key="4">
    <source>
        <dbReference type="ARBA" id="ARBA00023002"/>
    </source>
</evidence>
<keyword evidence="7" id="KW-1185">Reference proteome</keyword>
<dbReference type="Proteomes" id="UP000307749">
    <property type="component" value="Unassembled WGS sequence"/>
</dbReference>
<dbReference type="NCBIfam" id="TIGR03138">
    <property type="entry name" value="QueF"/>
    <property type="match status" value="1"/>
</dbReference>
<dbReference type="PIRSF" id="PIRSF004750">
    <property type="entry name" value="Nitrile_oxidored_YqcD_prd"/>
    <property type="match status" value="1"/>
</dbReference>
<dbReference type="InterPro" id="IPR029500">
    <property type="entry name" value="QueF"/>
</dbReference>
<evidence type="ECO:0000313" key="6">
    <source>
        <dbReference type="EMBL" id="THD11090.1"/>
    </source>
</evidence>
<evidence type="ECO:0000256" key="3">
    <source>
        <dbReference type="ARBA" id="ARBA00022857"/>
    </source>
</evidence>
<keyword evidence="3" id="KW-0521">NADP</keyword>
<dbReference type="Pfam" id="PF14489">
    <property type="entry name" value="QueF"/>
    <property type="match status" value="1"/>
</dbReference>
<name>A0A4S3KQA0_9GAMM</name>
<keyword evidence="1" id="KW-0963">Cytoplasm</keyword>
<dbReference type="Gene3D" id="3.30.1130.10">
    <property type="match status" value="2"/>
</dbReference>
<dbReference type="RefSeq" id="WP_081126503.1">
    <property type="nucleotide sequence ID" value="NZ_DAHXOC010000033.1"/>
</dbReference>
<evidence type="ECO:0000256" key="2">
    <source>
        <dbReference type="ARBA" id="ARBA00022785"/>
    </source>
</evidence>
<evidence type="ECO:0000259" key="5">
    <source>
        <dbReference type="Pfam" id="PF14819"/>
    </source>
</evidence>
<keyword evidence="4" id="KW-0560">Oxidoreductase</keyword>
<dbReference type="STRING" id="993689.GCA_002077135_01185"/>
<comment type="caution">
    <text evidence="6">The sequence shown here is derived from an EMBL/GenBank/DDBJ whole genome shotgun (WGS) entry which is preliminary data.</text>
</comment>
<dbReference type="OrthoDB" id="9789995at2"/>
<dbReference type="InterPro" id="IPR050084">
    <property type="entry name" value="NADPH_dep_7-cyano-7-deazaG_red"/>
</dbReference>
<dbReference type="EMBL" id="MWQO01000016">
    <property type="protein sequence ID" value="THD11090.1"/>
    <property type="molecule type" value="Genomic_DNA"/>
</dbReference>
<sequence length="279" mass="30338">MNPYEPTALGKPVAAWPRRVDAAVLAPIPRAAMRADLGLAPHAPLPFHGEDLWGCYELSWLDVHGKPVQALAELRVSAASARLIESKSLKLYLNGYAGERMADADAVRARIAQDLAVAAGDTVQVALLESAVWGRLRLHAAPGEALDELQIAPASYGPPQPQLLRRASAGRVHETLHSALFRSNCPVTGQPDWATVVVDYAGPALDHAALLAYLVSYREHAAFHEQCVERIWLDLMQHGACVALTVFARFTRRGGLDINPLRSSDAAARLPAWQRYAQQ</sequence>
<dbReference type="GO" id="GO:0005737">
    <property type="term" value="C:cytoplasm"/>
    <property type="evidence" value="ECO:0007669"/>
    <property type="project" value="InterPro"/>
</dbReference>
<evidence type="ECO:0000256" key="1">
    <source>
        <dbReference type="ARBA" id="ARBA00022490"/>
    </source>
</evidence>
<dbReference type="Pfam" id="PF14819">
    <property type="entry name" value="QueF_N"/>
    <property type="match status" value="1"/>
</dbReference>
<dbReference type="SUPFAM" id="SSF55620">
    <property type="entry name" value="Tetrahydrobiopterin biosynthesis enzymes-like"/>
    <property type="match status" value="1"/>
</dbReference>
<dbReference type="GO" id="GO:0033739">
    <property type="term" value="F:preQ1 synthase activity"/>
    <property type="evidence" value="ECO:0007669"/>
    <property type="project" value="InterPro"/>
</dbReference>
<organism evidence="6 7">
    <name type="scientific">Metallibacterium scheffleri</name>
    <dbReference type="NCBI Taxonomy" id="993689"/>
    <lineage>
        <taxon>Bacteria</taxon>
        <taxon>Pseudomonadati</taxon>
        <taxon>Pseudomonadota</taxon>
        <taxon>Gammaproteobacteria</taxon>
        <taxon>Lysobacterales</taxon>
        <taxon>Rhodanobacteraceae</taxon>
        <taxon>Metallibacterium</taxon>
    </lineage>
</organism>